<keyword evidence="2" id="KW-1185">Reference proteome</keyword>
<accession>A0AA88Q143</accession>
<evidence type="ECO:0000313" key="2">
    <source>
        <dbReference type="Proteomes" id="UP001187343"/>
    </source>
</evidence>
<proteinExistence type="predicted"/>
<dbReference type="EMBL" id="JAUYZG010000004">
    <property type="protein sequence ID" value="KAK2908990.1"/>
    <property type="molecule type" value="Genomic_DNA"/>
</dbReference>
<dbReference type="AlphaFoldDB" id="A0AA88Q143"/>
<dbReference type="Proteomes" id="UP001187343">
    <property type="component" value="Unassembled WGS sequence"/>
</dbReference>
<gene>
    <name evidence="1" type="ORF">Q8A67_004827</name>
</gene>
<reference evidence="1" key="1">
    <citation type="submission" date="2023-08" db="EMBL/GenBank/DDBJ databases">
        <title>Chromosome-level Genome Assembly of mud carp (Cirrhinus molitorella).</title>
        <authorList>
            <person name="Liu H."/>
        </authorList>
    </citation>
    <scope>NUCLEOTIDE SEQUENCE</scope>
    <source>
        <strain evidence="1">Prfri</strain>
        <tissue evidence="1">Muscle</tissue>
    </source>
</reference>
<name>A0AA88Q143_9TELE</name>
<comment type="caution">
    <text evidence="1">The sequence shown here is derived from an EMBL/GenBank/DDBJ whole genome shotgun (WGS) entry which is preliminary data.</text>
</comment>
<sequence>MLYKLCERGPTGCWECLSDSPGLLYQHPDEHTALGTERKKPDAPPCSRECRKICLHGD</sequence>
<protein>
    <submittedName>
        <fullName evidence="1">Uncharacterized protein</fullName>
    </submittedName>
</protein>
<evidence type="ECO:0000313" key="1">
    <source>
        <dbReference type="EMBL" id="KAK2908990.1"/>
    </source>
</evidence>
<organism evidence="1 2">
    <name type="scientific">Cirrhinus molitorella</name>
    <name type="common">mud carp</name>
    <dbReference type="NCBI Taxonomy" id="172907"/>
    <lineage>
        <taxon>Eukaryota</taxon>
        <taxon>Metazoa</taxon>
        <taxon>Chordata</taxon>
        <taxon>Craniata</taxon>
        <taxon>Vertebrata</taxon>
        <taxon>Euteleostomi</taxon>
        <taxon>Actinopterygii</taxon>
        <taxon>Neopterygii</taxon>
        <taxon>Teleostei</taxon>
        <taxon>Ostariophysi</taxon>
        <taxon>Cypriniformes</taxon>
        <taxon>Cyprinidae</taxon>
        <taxon>Labeoninae</taxon>
        <taxon>Labeonini</taxon>
        <taxon>Cirrhinus</taxon>
    </lineage>
</organism>